<dbReference type="AlphaFoldDB" id="A0A8X8W014"/>
<dbReference type="GO" id="GO:0098552">
    <property type="term" value="C:side of membrane"/>
    <property type="evidence" value="ECO:0007669"/>
    <property type="project" value="UniProtKB-KW"/>
</dbReference>
<protein>
    <recommendedName>
        <fullName evidence="12">Phytocyanin domain-containing protein</fullName>
    </recommendedName>
</protein>
<feature type="domain" description="Phytocyanin" evidence="12">
    <location>
        <begin position="28"/>
        <end position="132"/>
    </location>
</feature>
<evidence type="ECO:0000256" key="5">
    <source>
        <dbReference type="ARBA" id="ARBA00023136"/>
    </source>
</evidence>
<evidence type="ECO:0000313" key="14">
    <source>
        <dbReference type="Proteomes" id="UP000298416"/>
    </source>
</evidence>
<keyword evidence="14" id="KW-1185">Reference proteome</keyword>
<dbReference type="Pfam" id="PF02298">
    <property type="entry name" value="Cu_bind_like"/>
    <property type="match status" value="1"/>
</dbReference>
<evidence type="ECO:0000256" key="7">
    <source>
        <dbReference type="ARBA" id="ARBA00023180"/>
    </source>
</evidence>
<feature type="region of interest" description="Disordered" evidence="10">
    <location>
        <begin position="135"/>
        <end position="200"/>
    </location>
</feature>
<dbReference type="InterPro" id="IPR003245">
    <property type="entry name" value="Phytocyanin_dom"/>
</dbReference>
<sequence>MASRNQQVARVLSLVSVWLLLHQSSHAFEFKVGGSQGWASPSDPNASVYNHWAQNSRFQIGDSLLFVYPSDHDSVLRVSKEDYESCNTEKPFDKFTDGHTVYKLNESGPHYFISGVAENCHKNEKLIVVVMADRSKHDSNGTHSPSPSPSPTPSPPEDMTPPSPAPAGEESPPPPPGEETNPTPAPSEDSPPHKNGAGSGVVGSIALFFASSLALAL</sequence>
<comment type="caution">
    <text evidence="13">The sequence shown here is derived from an EMBL/GenBank/DDBJ whole genome shotgun (WGS) entry which is preliminary data.</text>
</comment>
<dbReference type="InterPro" id="IPR041846">
    <property type="entry name" value="ENL_dom"/>
</dbReference>
<feature type="chain" id="PRO_5036454599" description="Phytocyanin domain-containing protein" evidence="11">
    <location>
        <begin position="28"/>
        <end position="217"/>
    </location>
</feature>
<dbReference type="PANTHER" id="PTHR33021">
    <property type="entry name" value="BLUE COPPER PROTEIN"/>
    <property type="match status" value="1"/>
</dbReference>
<dbReference type="GO" id="GO:0005886">
    <property type="term" value="C:plasma membrane"/>
    <property type="evidence" value="ECO:0007669"/>
    <property type="project" value="UniProtKB-SubCell"/>
</dbReference>
<keyword evidence="5" id="KW-0472">Membrane</keyword>
<dbReference type="FunFam" id="2.60.40.420:FF:000010">
    <property type="entry name" value="Early nodulin-like protein 1"/>
    <property type="match status" value="1"/>
</dbReference>
<dbReference type="PANTHER" id="PTHR33021:SF253">
    <property type="entry name" value="EARLY NODULIN-LIKE PROTEIN 9"/>
    <property type="match status" value="1"/>
</dbReference>
<keyword evidence="4 11" id="KW-0732">Signal</keyword>
<accession>A0A8X8W014</accession>
<evidence type="ECO:0000256" key="1">
    <source>
        <dbReference type="ARBA" id="ARBA00004609"/>
    </source>
</evidence>
<reference evidence="13" key="2">
    <citation type="submission" date="2020-08" db="EMBL/GenBank/DDBJ databases">
        <title>Plant Genome Project.</title>
        <authorList>
            <person name="Zhang R.-G."/>
        </authorList>
    </citation>
    <scope>NUCLEOTIDE SEQUENCE</scope>
    <source>
        <strain evidence="13">Huo1</strain>
        <tissue evidence="13">Leaf</tissue>
    </source>
</reference>
<gene>
    <name evidence="13" type="ORF">SASPL_154387</name>
</gene>
<dbReference type="OrthoDB" id="691587at2759"/>
<feature type="signal peptide" evidence="11">
    <location>
        <begin position="1"/>
        <end position="27"/>
    </location>
</feature>
<evidence type="ECO:0000256" key="3">
    <source>
        <dbReference type="ARBA" id="ARBA00022622"/>
    </source>
</evidence>
<dbReference type="EMBL" id="PNBA02000022">
    <property type="protein sequence ID" value="KAG6385551.1"/>
    <property type="molecule type" value="Genomic_DNA"/>
</dbReference>
<dbReference type="PROSITE" id="PS51485">
    <property type="entry name" value="PHYTOCYANIN"/>
    <property type="match status" value="1"/>
</dbReference>
<keyword evidence="3" id="KW-0336">GPI-anchor</keyword>
<feature type="compositionally biased region" description="Pro residues" evidence="10">
    <location>
        <begin position="146"/>
        <end position="177"/>
    </location>
</feature>
<evidence type="ECO:0000256" key="9">
    <source>
        <dbReference type="ARBA" id="ARBA00035011"/>
    </source>
</evidence>
<dbReference type="Proteomes" id="UP000298416">
    <property type="component" value="Unassembled WGS sequence"/>
</dbReference>
<evidence type="ECO:0000259" key="12">
    <source>
        <dbReference type="PROSITE" id="PS51485"/>
    </source>
</evidence>
<evidence type="ECO:0000256" key="4">
    <source>
        <dbReference type="ARBA" id="ARBA00022729"/>
    </source>
</evidence>
<comment type="subcellular location">
    <subcellularLocation>
        <location evidence="1">Cell membrane</location>
        <topology evidence="1">Lipid-anchor</topology>
        <topology evidence="1">GPI-anchor</topology>
    </subcellularLocation>
</comment>
<evidence type="ECO:0000256" key="10">
    <source>
        <dbReference type="SAM" id="MobiDB-lite"/>
    </source>
</evidence>
<evidence type="ECO:0000313" key="13">
    <source>
        <dbReference type="EMBL" id="KAG6385551.1"/>
    </source>
</evidence>
<keyword evidence="8" id="KW-0449">Lipoprotein</keyword>
<comment type="similarity">
    <text evidence="9">Belongs to the early nodulin-like (ENODL) family.</text>
</comment>
<evidence type="ECO:0000256" key="6">
    <source>
        <dbReference type="ARBA" id="ARBA00023157"/>
    </source>
</evidence>
<dbReference type="InterPro" id="IPR039391">
    <property type="entry name" value="Phytocyanin-like"/>
</dbReference>
<dbReference type="CDD" id="cd11019">
    <property type="entry name" value="OsENODL1_like"/>
    <property type="match status" value="1"/>
</dbReference>
<reference evidence="13" key="1">
    <citation type="submission" date="2018-01" db="EMBL/GenBank/DDBJ databases">
        <authorList>
            <person name="Mao J.F."/>
        </authorList>
    </citation>
    <scope>NUCLEOTIDE SEQUENCE</scope>
    <source>
        <strain evidence="13">Huo1</strain>
        <tissue evidence="13">Leaf</tissue>
    </source>
</reference>
<dbReference type="GO" id="GO:0009055">
    <property type="term" value="F:electron transfer activity"/>
    <property type="evidence" value="ECO:0007669"/>
    <property type="project" value="InterPro"/>
</dbReference>
<proteinExistence type="inferred from homology"/>
<keyword evidence="2" id="KW-1003">Cell membrane</keyword>
<evidence type="ECO:0000256" key="2">
    <source>
        <dbReference type="ARBA" id="ARBA00022475"/>
    </source>
</evidence>
<keyword evidence="7" id="KW-0325">Glycoprotein</keyword>
<name>A0A8X8W014_SALSN</name>
<evidence type="ECO:0000256" key="8">
    <source>
        <dbReference type="ARBA" id="ARBA00023288"/>
    </source>
</evidence>
<keyword evidence="6" id="KW-1015">Disulfide bond</keyword>
<evidence type="ECO:0000256" key="11">
    <source>
        <dbReference type="SAM" id="SignalP"/>
    </source>
</evidence>
<organism evidence="13">
    <name type="scientific">Salvia splendens</name>
    <name type="common">Scarlet sage</name>
    <dbReference type="NCBI Taxonomy" id="180675"/>
    <lineage>
        <taxon>Eukaryota</taxon>
        <taxon>Viridiplantae</taxon>
        <taxon>Streptophyta</taxon>
        <taxon>Embryophyta</taxon>
        <taxon>Tracheophyta</taxon>
        <taxon>Spermatophyta</taxon>
        <taxon>Magnoliopsida</taxon>
        <taxon>eudicotyledons</taxon>
        <taxon>Gunneridae</taxon>
        <taxon>Pentapetalae</taxon>
        <taxon>asterids</taxon>
        <taxon>lamiids</taxon>
        <taxon>Lamiales</taxon>
        <taxon>Lamiaceae</taxon>
        <taxon>Nepetoideae</taxon>
        <taxon>Mentheae</taxon>
        <taxon>Salviinae</taxon>
        <taxon>Salvia</taxon>
        <taxon>Salvia subgen. Calosphace</taxon>
        <taxon>core Calosphace</taxon>
    </lineage>
</organism>